<dbReference type="GO" id="GO:0004817">
    <property type="term" value="F:cysteine-tRNA ligase activity"/>
    <property type="evidence" value="ECO:0007669"/>
    <property type="project" value="UniProtKB-UniRule"/>
</dbReference>
<evidence type="ECO:0000259" key="11">
    <source>
        <dbReference type="Pfam" id="PF01406"/>
    </source>
</evidence>
<dbReference type="GO" id="GO:0005524">
    <property type="term" value="F:ATP binding"/>
    <property type="evidence" value="ECO:0007669"/>
    <property type="project" value="UniProtKB-UniRule"/>
</dbReference>
<dbReference type="GO" id="GO:0006423">
    <property type="term" value="P:cysteinyl-tRNA aminoacylation"/>
    <property type="evidence" value="ECO:0007669"/>
    <property type="project" value="UniProtKB-UniRule"/>
</dbReference>
<dbReference type="SUPFAM" id="SSF47323">
    <property type="entry name" value="Anticodon-binding domain of a subclass of class I aminoacyl-tRNA synthetases"/>
    <property type="match status" value="1"/>
</dbReference>
<dbReference type="InterPro" id="IPR024909">
    <property type="entry name" value="Cys-tRNA/MSH_ligase"/>
</dbReference>
<name>A0A1D9P2X2_9FIRM</name>
<feature type="binding site" evidence="10">
    <location>
        <position position="45"/>
    </location>
    <ligand>
        <name>Zn(2+)</name>
        <dbReference type="ChEBI" id="CHEBI:29105"/>
    </ligand>
</feature>
<dbReference type="InterPro" id="IPR014729">
    <property type="entry name" value="Rossmann-like_a/b/a_fold"/>
</dbReference>
<dbReference type="InterPro" id="IPR009080">
    <property type="entry name" value="tRNAsynth_Ia_anticodon-bd"/>
</dbReference>
<dbReference type="EC" id="6.1.1.16" evidence="10"/>
<dbReference type="PANTHER" id="PTHR10890">
    <property type="entry name" value="CYSTEINYL-TRNA SYNTHETASE"/>
    <property type="match status" value="1"/>
</dbReference>
<dbReference type="AlphaFoldDB" id="A0A1D9P2X2"/>
<dbReference type="Proteomes" id="UP000179284">
    <property type="component" value="Chromosome I"/>
</dbReference>
<dbReference type="GO" id="GO:0005829">
    <property type="term" value="C:cytosol"/>
    <property type="evidence" value="ECO:0007669"/>
    <property type="project" value="TreeGrafter"/>
</dbReference>
<keyword evidence="7 10" id="KW-0648">Protein biosynthesis</keyword>
<evidence type="ECO:0000313" key="12">
    <source>
        <dbReference type="EMBL" id="AOZ96704.1"/>
    </source>
</evidence>
<evidence type="ECO:0000256" key="6">
    <source>
        <dbReference type="ARBA" id="ARBA00022840"/>
    </source>
</evidence>
<keyword evidence="4 10" id="KW-0547">Nucleotide-binding</keyword>
<feature type="short sequence motif" description="'KMSKS' region" evidence="10">
    <location>
        <begin position="298"/>
        <end position="302"/>
    </location>
</feature>
<keyword evidence="6 10" id="KW-0067">ATP-binding</keyword>
<keyword evidence="8 10" id="KW-0030">Aminoacyl-tRNA synthetase</keyword>
<dbReference type="PRINTS" id="PR00983">
    <property type="entry name" value="TRNASYNTHCYS"/>
</dbReference>
<dbReference type="CDD" id="cd00672">
    <property type="entry name" value="CysRS_core"/>
    <property type="match status" value="1"/>
</dbReference>
<dbReference type="Pfam" id="PF01406">
    <property type="entry name" value="tRNA-synt_1e"/>
    <property type="match status" value="1"/>
</dbReference>
<dbReference type="EMBL" id="CP017831">
    <property type="protein sequence ID" value="AOZ96704.1"/>
    <property type="molecule type" value="Genomic_DNA"/>
</dbReference>
<feature type="binding site" evidence="10">
    <location>
        <position position="270"/>
    </location>
    <ligand>
        <name>Zn(2+)</name>
        <dbReference type="ChEBI" id="CHEBI:29105"/>
    </ligand>
</feature>
<protein>
    <recommendedName>
        <fullName evidence="10">Cysteine--tRNA ligase</fullName>
        <ecNumber evidence="10">6.1.1.16</ecNumber>
    </recommendedName>
    <alternativeName>
        <fullName evidence="10">Cysteinyl-tRNA synthetase</fullName>
        <shortName evidence="10">CysRS</shortName>
    </alternativeName>
</protein>
<evidence type="ECO:0000256" key="9">
    <source>
        <dbReference type="ARBA" id="ARBA00047398"/>
    </source>
</evidence>
<evidence type="ECO:0000256" key="4">
    <source>
        <dbReference type="ARBA" id="ARBA00022741"/>
    </source>
</evidence>
<comment type="subunit">
    <text evidence="1 10">Monomer.</text>
</comment>
<evidence type="ECO:0000256" key="3">
    <source>
        <dbReference type="ARBA" id="ARBA00022723"/>
    </source>
</evidence>
<comment type="similarity">
    <text evidence="10">Belongs to the class-I aminoacyl-tRNA synthetase family.</text>
</comment>
<comment type="cofactor">
    <cofactor evidence="10">
        <name>Zn(2+)</name>
        <dbReference type="ChEBI" id="CHEBI:29105"/>
    </cofactor>
    <text evidence="10">Binds 1 zinc ion per subunit.</text>
</comment>
<keyword evidence="5 10" id="KW-0862">Zinc</keyword>
<proteinExistence type="inferred from homology"/>
<evidence type="ECO:0000313" key="13">
    <source>
        <dbReference type="Proteomes" id="UP000179284"/>
    </source>
</evidence>
<gene>
    <name evidence="10" type="primary">cysS</name>
    <name evidence="12" type="ORF">bhn_I1671</name>
</gene>
<sequence>MEDASNRGKGEIYEMAHDFNFYNTLSRKVEDFVPKQAGKVAMYTCGPTVYHYAHIGNIRTYIMQDALIKSLEYAGYDVKRVMNITDVGHLSSDADTGEDKMLAGAKREHKTVMEIAKFYTDAFFTDFDAVGNKRPDVIEPATNCIPEFINMVQVLLDKGFAYVAGGNVYFDTSKLDDYYVFSSEVEKEQLQIGVRDDVEEDVNKKNKTDFVLWFTKSKFEDQALKWDSPWGVGYPGWHIECSCISMKHLGEYIDIHCGGVDNIFPHHTNEIAQSESYLGHKWCNYWFHSNHLNDRAGKMSKSKGAVLTVSVLKEKGYDPLAYRLFCLQSHYRKPLEFSFDALDQVAAVYNKLVKRVSELKEDGAVDEAVKAKFEASFLDAVCNDLNTSMAITVLYDALKAETNDATKLALVESFDKVLSLDLIGHAKALKEGVSVDPELEAYILDAIARRTEAKKAKDFATADAIRDELLAKGVEIKDTREGVKWQLV</sequence>
<keyword evidence="13" id="KW-1185">Reference proteome</keyword>
<keyword evidence="10" id="KW-0963">Cytoplasm</keyword>
<keyword evidence="3 10" id="KW-0479">Metal-binding</keyword>
<evidence type="ECO:0000256" key="8">
    <source>
        <dbReference type="ARBA" id="ARBA00023146"/>
    </source>
</evidence>
<evidence type="ECO:0000256" key="5">
    <source>
        <dbReference type="ARBA" id="ARBA00022833"/>
    </source>
</evidence>
<dbReference type="InterPro" id="IPR032678">
    <property type="entry name" value="tRNA-synt_1_cat_dom"/>
</dbReference>
<evidence type="ECO:0000256" key="10">
    <source>
        <dbReference type="HAMAP-Rule" id="MF_00041"/>
    </source>
</evidence>
<evidence type="ECO:0000256" key="2">
    <source>
        <dbReference type="ARBA" id="ARBA00022598"/>
    </source>
</evidence>
<feature type="binding site" evidence="10">
    <location>
        <position position="301"/>
    </location>
    <ligand>
        <name>ATP</name>
        <dbReference type="ChEBI" id="CHEBI:30616"/>
    </ligand>
</feature>
<comment type="subcellular location">
    <subcellularLocation>
        <location evidence="10">Cytoplasm</location>
    </subcellularLocation>
</comment>
<dbReference type="SUPFAM" id="SSF52374">
    <property type="entry name" value="Nucleotidylyl transferase"/>
    <property type="match status" value="1"/>
</dbReference>
<keyword evidence="2 10" id="KW-0436">Ligase</keyword>
<reference evidence="13" key="1">
    <citation type="submission" date="2016-10" db="EMBL/GenBank/DDBJ databases">
        <title>The complete genome sequence of the rumen bacterium Butyrivibrio hungatei MB2003.</title>
        <authorList>
            <person name="Palevich N."/>
            <person name="Kelly W.J."/>
            <person name="Leahy S.C."/>
            <person name="Altermann E."/>
            <person name="Rakonjac J."/>
            <person name="Attwood G.T."/>
        </authorList>
    </citation>
    <scope>NUCLEOTIDE SEQUENCE [LARGE SCALE GENOMIC DNA]</scope>
    <source>
        <strain evidence="13">MB2003</strain>
    </source>
</reference>
<feature type="binding site" evidence="10">
    <location>
        <position position="241"/>
    </location>
    <ligand>
        <name>Zn(2+)</name>
        <dbReference type="ChEBI" id="CHEBI:29105"/>
    </ligand>
</feature>
<dbReference type="InterPro" id="IPR015803">
    <property type="entry name" value="Cys-tRNA-ligase"/>
</dbReference>
<dbReference type="GO" id="GO:0008270">
    <property type="term" value="F:zinc ion binding"/>
    <property type="evidence" value="ECO:0007669"/>
    <property type="project" value="UniProtKB-UniRule"/>
</dbReference>
<feature type="short sequence motif" description="'HIGH' region" evidence="10">
    <location>
        <begin position="47"/>
        <end position="57"/>
    </location>
</feature>
<dbReference type="NCBIfam" id="TIGR00435">
    <property type="entry name" value="cysS"/>
    <property type="match status" value="1"/>
</dbReference>
<comment type="catalytic activity">
    <reaction evidence="9 10">
        <text>tRNA(Cys) + L-cysteine + ATP = L-cysteinyl-tRNA(Cys) + AMP + diphosphate</text>
        <dbReference type="Rhea" id="RHEA:17773"/>
        <dbReference type="Rhea" id="RHEA-COMP:9661"/>
        <dbReference type="Rhea" id="RHEA-COMP:9679"/>
        <dbReference type="ChEBI" id="CHEBI:30616"/>
        <dbReference type="ChEBI" id="CHEBI:33019"/>
        <dbReference type="ChEBI" id="CHEBI:35235"/>
        <dbReference type="ChEBI" id="CHEBI:78442"/>
        <dbReference type="ChEBI" id="CHEBI:78517"/>
        <dbReference type="ChEBI" id="CHEBI:456215"/>
        <dbReference type="EC" id="6.1.1.16"/>
    </reaction>
</comment>
<organism evidence="12 13">
    <name type="scientific">Butyrivibrio hungatei</name>
    <dbReference type="NCBI Taxonomy" id="185008"/>
    <lineage>
        <taxon>Bacteria</taxon>
        <taxon>Bacillati</taxon>
        <taxon>Bacillota</taxon>
        <taxon>Clostridia</taxon>
        <taxon>Lachnospirales</taxon>
        <taxon>Lachnospiraceae</taxon>
        <taxon>Butyrivibrio</taxon>
    </lineage>
</organism>
<dbReference type="Gene3D" id="3.40.50.620">
    <property type="entry name" value="HUPs"/>
    <property type="match status" value="1"/>
</dbReference>
<dbReference type="PANTHER" id="PTHR10890:SF3">
    <property type="entry name" value="CYSTEINE--TRNA LIGASE, CYTOPLASMIC"/>
    <property type="match status" value="1"/>
</dbReference>
<dbReference type="Gene3D" id="1.20.120.1910">
    <property type="entry name" value="Cysteine-tRNA ligase, C-terminal anti-codon recognition domain"/>
    <property type="match status" value="1"/>
</dbReference>
<dbReference type="KEGG" id="bhu:bhn_I1671"/>
<dbReference type="HAMAP" id="MF_00041">
    <property type="entry name" value="Cys_tRNA_synth"/>
    <property type="match status" value="1"/>
</dbReference>
<evidence type="ECO:0000256" key="1">
    <source>
        <dbReference type="ARBA" id="ARBA00011245"/>
    </source>
</evidence>
<evidence type="ECO:0000256" key="7">
    <source>
        <dbReference type="ARBA" id="ARBA00022917"/>
    </source>
</evidence>
<feature type="binding site" evidence="10">
    <location>
        <position position="266"/>
    </location>
    <ligand>
        <name>Zn(2+)</name>
        <dbReference type="ChEBI" id="CHEBI:29105"/>
    </ligand>
</feature>
<accession>A0A1D9P2X2</accession>
<feature type="domain" description="tRNA synthetases class I catalytic" evidence="11">
    <location>
        <begin position="32"/>
        <end position="345"/>
    </location>
</feature>